<dbReference type="PANTHER" id="PTHR30442:SF0">
    <property type="entry name" value="FE(3+) DICITRATE TRANSPORT PROTEIN FECA"/>
    <property type="match status" value="1"/>
</dbReference>
<keyword evidence="5 11" id="KW-0732">Signal</keyword>
<dbReference type="InterPro" id="IPR039426">
    <property type="entry name" value="TonB-dep_rcpt-like"/>
</dbReference>
<dbReference type="EMBL" id="JANUCT010000005">
    <property type="protein sequence ID" value="MCS3902864.1"/>
    <property type="molecule type" value="Genomic_DNA"/>
</dbReference>
<dbReference type="PROSITE" id="PS01156">
    <property type="entry name" value="TONB_DEPENDENT_REC_2"/>
    <property type="match status" value="1"/>
</dbReference>
<evidence type="ECO:0000259" key="12">
    <source>
        <dbReference type="Pfam" id="PF07715"/>
    </source>
</evidence>
<sequence length="736" mass="82233">MKPFIRSRYRALPGSTLGLAIAAVISAPVYGQSTTDETIRNLPSIDVQEILPSEVRFAPGAASILTDEEIDTYRPYTLHDALDFVPGVRTIDDDVYGRRSGIGIRGAPSRRSRKTLLMEDGTPINASTYLDPSAHYTPPMERLERVDVLKGNGMILHGPLNNHGIINFRNKQPTLEPETTIEVGVGNQNANKRHVMHTRTEGDVGMVFAYTGFNGDGSFDVEEFQYDDFFTSFDWDINSRHSLGASFTYFRERSDYDESNLTPIEFALAPRKKLGRFGQEFNQINVDYFKWDLTHDFQMTDNLSMSTKFFATDLDRPRYTVDPEDIEVGALPDFVYDDPADQFIAGDQGIMVSRDRHYRTFGIENRMELANIEALGLDHTFQWGVRFERHFLDDKRHEGAQGQVIDRDNTGALQRNEQYQASAFSVFFQDAMNYGDWTVTPGLRAEYYSQRKTRTFPEFDPEESGSEYRTILLPGISALYDGFEDTQVYASVQRGYSPAAARTADGFPLRPETGINSQLGFRTNVLQGVTAEAAVFYNDLRNTIVNTPITIDGQDLVINSGDSIAYGVDLGLRFDSAAYTGSAYNWFAQLAYNYTRAEFDSGEIDGNRVPEIPEHVGSFTLGLEHTDGWHVSGTISHFGSFFTDVANTGGFVLADEDGEPVGPGDTLEIREPAVLGEVPSHTLFSARASYELPGARNTTLWIQGRNLTNKLYITDSANGLRPGAERTYIAGVTVKF</sequence>
<dbReference type="InterPro" id="IPR036942">
    <property type="entry name" value="Beta-barrel_TonB_sf"/>
</dbReference>
<evidence type="ECO:0000256" key="9">
    <source>
        <dbReference type="PROSITE-ProRule" id="PRU01360"/>
    </source>
</evidence>
<evidence type="ECO:0000256" key="1">
    <source>
        <dbReference type="ARBA" id="ARBA00004571"/>
    </source>
</evidence>
<keyword evidence="3 9" id="KW-1134">Transmembrane beta strand</keyword>
<dbReference type="InterPro" id="IPR010917">
    <property type="entry name" value="TonB_rcpt_CS"/>
</dbReference>
<comment type="caution">
    <text evidence="13">The sequence shown here is derived from an EMBL/GenBank/DDBJ whole genome shotgun (WGS) entry which is preliminary data.</text>
</comment>
<dbReference type="Gene3D" id="2.170.130.10">
    <property type="entry name" value="TonB-dependent receptor, plug domain"/>
    <property type="match status" value="1"/>
</dbReference>
<accession>A0AAE3HKM7</accession>
<evidence type="ECO:0000256" key="2">
    <source>
        <dbReference type="ARBA" id="ARBA00022448"/>
    </source>
</evidence>
<keyword evidence="4 9" id="KW-0812">Transmembrane</keyword>
<feature type="short sequence motif" description="TonB C-terminal box" evidence="10">
    <location>
        <begin position="719"/>
        <end position="736"/>
    </location>
</feature>
<reference evidence="13" key="1">
    <citation type="submission" date="2022-08" db="EMBL/GenBank/DDBJ databases">
        <title>Genomic Encyclopedia of Type Strains, Phase III (KMG-III): the genomes of soil and plant-associated and newly described type strains.</title>
        <authorList>
            <person name="Whitman W."/>
        </authorList>
    </citation>
    <scope>NUCLEOTIDE SEQUENCE</scope>
    <source>
        <strain evidence="13">HMT 1</strain>
    </source>
</reference>
<feature type="signal peptide" evidence="11">
    <location>
        <begin position="1"/>
        <end position="31"/>
    </location>
</feature>
<comment type="subcellular location">
    <subcellularLocation>
        <location evidence="1 9">Cell outer membrane</location>
        <topology evidence="1 9">Multi-pass membrane protein</topology>
    </subcellularLocation>
</comment>
<dbReference type="SUPFAM" id="SSF56935">
    <property type="entry name" value="Porins"/>
    <property type="match status" value="1"/>
</dbReference>
<evidence type="ECO:0000256" key="6">
    <source>
        <dbReference type="ARBA" id="ARBA00023077"/>
    </source>
</evidence>
<evidence type="ECO:0000256" key="4">
    <source>
        <dbReference type="ARBA" id="ARBA00022692"/>
    </source>
</evidence>
<evidence type="ECO:0000256" key="7">
    <source>
        <dbReference type="ARBA" id="ARBA00023136"/>
    </source>
</evidence>
<keyword evidence="7 9" id="KW-0472">Membrane</keyword>
<dbReference type="Pfam" id="PF07715">
    <property type="entry name" value="Plug"/>
    <property type="match status" value="1"/>
</dbReference>
<dbReference type="Proteomes" id="UP001204445">
    <property type="component" value="Unassembled WGS sequence"/>
</dbReference>
<evidence type="ECO:0000256" key="11">
    <source>
        <dbReference type="SAM" id="SignalP"/>
    </source>
</evidence>
<evidence type="ECO:0000256" key="3">
    <source>
        <dbReference type="ARBA" id="ARBA00022452"/>
    </source>
</evidence>
<dbReference type="InterPro" id="IPR037066">
    <property type="entry name" value="Plug_dom_sf"/>
</dbReference>
<dbReference type="InterPro" id="IPR012910">
    <property type="entry name" value="Plug_dom"/>
</dbReference>
<keyword evidence="2 9" id="KW-0813">Transport</keyword>
<evidence type="ECO:0000256" key="10">
    <source>
        <dbReference type="PROSITE-ProRule" id="PRU10144"/>
    </source>
</evidence>
<comment type="similarity">
    <text evidence="9">Belongs to the TonB-dependent receptor family.</text>
</comment>
<dbReference type="GO" id="GO:0009279">
    <property type="term" value="C:cell outer membrane"/>
    <property type="evidence" value="ECO:0007669"/>
    <property type="project" value="UniProtKB-SubCell"/>
</dbReference>
<dbReference type="AlphaFoldDB" id="A0AAE3HKM7"/>
<evidence type="ECO:0000256" key="5">
    <source>
        <dbReference type="ARBA" id="ARBA00022729"/>
    </source>
</evidence>
<protein>
    <submittedName>
        <fullName evidence="13">Fe(3+) dicitrate transport protein</fullName>
    </submittedName>
</protein>
<dbReference type="GO" id="GO:0033214">
    <property type="term" value="P:siderophore-iron import into cell"/>
    <property type="evidence" value="ECO:0007669"/>
    <property type="project" value="TreeGrafter"/>
</dbReference>
<dbReference type="PROSITE" id="PS52016">
    <property type="entry name" value="TONB_DEPENDENT_REC_3"/>
    <property type="match status" value="1"/>
</dbReference>
<keyword evidence="6" id="KW-0798">TonB box</keyword>
<evidence type="ECO:0000313" key="13">
    <source>
        <dbReference type="EMBL" id="MCS3902864.1"/>
    </source>
</evidence>
<dbReference type="Gene3D" id="2.40.170.20">
    <property type="entry name" value="TonB-dependent receptor, beta-barrel domain"/>
    <property type="match status" value="1"/>
</dbReference>
<dbReference type="CDD" id="cd01347">
    <property type="entry name" value="ligand_gated_channel"/>
    <property type="match status" value="1"/>
</dbReference>
<evidence type="ECO:0000256" key="8">
    <source>
        <dbReference type="ARBA" id="ARBA00023237"/>
    </source>
</evidence>
<organism evidence="13 14">
    <name type="scientific">Methylohalomonas lacus</name>
    <dbReference type="NCBI Taxonomy" id="398773"/>
    <lineage>
        <taxon>Bacteria</taxon>
        <taxon>Pseudomonadati</taxon>
        <taxon>Pseudomonadota</taxon>
        <taxon>Gammaproteobacteria</taxon>
        <taxon>Methylohalomonadales</taxon>
        <taxon>Methylohalomonadaceae</taxon>
        <taxon>Methylohalomonas</taxon>
    </lineage>
</organism>
<gene>
    <name evidence="13" type="ORF">J2T55_000872</name>
</gene>
<proteinExistence type="inferred from homology"/>
<dbReference type="RefSeq" id="WP_259054463.1">
    <property type="nucleotide sequence ID" value="NZ_JANUCT010000005.1"/>
</dbReference>
<keyword evidence="14" id="KW-1185">Reference proteome</keyword>
<keyword evidence="8 9" id="KW-0998">Cell outer membrane</keyword>
<name>A0AAE3HKM7_9GAMM</name>
<evidence type="ECO:0000313" key="14">
    <source>
        <dbReference type="Proteomes" id="UP001204445"/>
    </source>
</evidence>
<feature type="domain" description="TonB-dependent receptor plug" evidence="12">
    <location>
        <begin position="56"/>
        <end position="159"/>
    </location>
</feature>
<feature type="chain" id="PRO_5042284483" evidence="11">
    <location>
        <begin position="32"/>
        <end position="736"/>
    </location>
</feature>
<dbReference type="PANTHER" id="PTHR30442">
    <property type="entry name" value="IRON III DICITRATE TRANSPORT PROTEIN FECA"/>
    <property type="match status" value="1"/>
</dbReference>